<evidence type="ECO:0000313" key="2">
    <source>
        <dbReference type="EMBL" id="KHN06888.1"/>
    </source>
</evidence>
<dbReference type="Gene3D" id="1.20.1280.50">
    <property type="match status" value="1"/>
</dbReference>
<dbReference type="SMART" id="SM00256">
    <property type="entry name" value="FBOX"/>
    <property type="match status" value="1"/>
</dbReference>
<accession>A0A0B2PH13</accession>
<dbReference type="PANTHER" id="PTHR31672">
    <property type="entry name" value="BNACNNG10540D PROTEIN"/>
    <property type="match status" value="1"/>
</dbReference>
<dbReference type="Proteomes" id="UP000053555">
    <property type="component" value="Unassembled WGS sequence"/>
</dbReference>
<gene>
    <name evidence="3" type="ORF">D0Y65_015199</name>
    <name evidence="2" type="ORF">glysoja_041268</name>
</gene>
<protein>
    <submittedName>
        <fullName evidence="2">F-box/kelch-repeat protein</fullName>
    </submittedName>
</protein>
<dbReference type="AlphaFoldDB" id="A0A0B2PH13"/>
<dbReference type="NCBIfam" id="TIGR01640">
    <property type="entry name" value="F_box_assoc_1"/>
    <property type="match status" value="1"/>
</dbReference>
<organism evidence="2">
    <name type="scientific">Glycine soja</name>
    <name type="common">Wild soybean</name>
    <dbReference type="NCBI Taxonomy" id="3848"/>
    <lineage>
        <taxon>Eukaryota</taxon>
        <taxon>Viridiplantae</taxon>
        <taxon>Streptophyta</taxon>
        <taxon>Embryophyta</taxon>
        <taxon>Tracheophyta</taxon>
        <taxon>Spermatophyta</taxon>
        <taxon>Magnoliopsida</taxon>
        <taxon>eudicotyledons</taxon>
        <taxon>Gunneridae</taxon>
        <taxon>Pentapetalae</taxon>
        <taxon>rosids</taxon>
        <taxon>fabids</taxon>
        <taxon>Fabales</taxon>
        <taxon>Fabaceae</taxon>
        <taxon>Papilionoideae</taxon>
        <taxon>50 kb inversion clade</taxon>
        <taxon>NPAAA clade</taxon>
        <taxon>indigoferoid/millettioid clade</taxon>
        <taxon>Phaseoleae</taxon>
        <taxon>Glycine</taxon>
        <taxon>Glycine subgen. Soja</taxon>
    </lineage>
</organism>
<dbReference type="Pfam" id="PF07734">
    <property type="entry name" value="FBA_1"/>
    <property type="match status" value="1"/>
</dbReference>
<dbReference type="Gramene" id="XM_028380773.1">
    <property type="protein sequence ID" value="XP_028236574.1"/>
    <property type="gene ID" value="LOC114415907"/>
</dbReference>
<dbReference type="Pfam" id="PF00646">
    <property type="entry name" value="F-box"/>
    <property type="match status" value="1"/>
</dbReference>
<proteinExistence type="predicted"/>
<dbReference type="InterPro" id="IPR001810">
    <property type="entry name" value="F-box_dom"/>
</dbReference>
<keyword evidence="4" id="KW-1185">Reference proteome</keyword>
<evidence type="ECO:0000259" key="1">
    <source>
        <dbReference type="PROSITE" id="PS50181"/>
    </source>
</evidence>
<dbReference type="InterPro" id="IPR017451">
    <property type="entry name" value="F-box-assoc_interact_dom"/>
</dbReference>
<dbReference type="Proteomes" id="UP000289340">
    <property type="component" value="Chromosome 6"/>
</dbReference>
<dbReference type="EMBL" id="QZWG01000006">
    <property type="protein sequence ID" value="RZC08359.1"/>
    <property type="molecule type" value="Genomic_DNA"/>
</dbReference>
<evidence type="ECO:0000313" key="3">
    <source>
        <dbReference type="EMBL" id="RZC08359.1"/>
    </source>
</evidence>
<dbReference type="InterPro" id="IPR006527">
    <property type="entry name" value="F-box-assoc_dom_typ1"/>
</dbReference>
<dbReference type="EMBL" id="KN667394">
    <property type="protein sequence ID" value="KHN06888.1"/>
    <property type="molecule type" value="Genomic_DNA"/>
</dbReference>
<evidence type="ECO:0000313" key="4">
    <source>
        <dbReference type="Proteomes" id="UP000289340"/>
    </source>
</evidence>
<name>A0A0B2PH13_GLYSO</name>
<sequence length="374" mass="42601">MKITLPEELIQVILLRLPLRNLLHLKRVCKSWLSLISDPQFAKSHFDLAAESTHKLLVRINNDPGSDVNFVNIEDGSAEPVYSLPNPKPNQIQKHECIPRVNVVGSCRGFLLLTTASYPFLYFLIWNPSTGLQKRFKKVWLKFSYVCGIGYDSSTDDYVVVMITLPRSQTSCTTEAYCFSSRTNSWNCTMITVPSTTNYTFVQDQFKHGLFLNGALHWLACSDYNDCKIIAFDLIEKSLSDIPLPPELERSTYYLRAMGGCLCLCVKAFETALPTEMWMMNQYKVHSSWTKTFVFSSHEFLPICFTKNGDIVGQDRTAVMRLGDTGTDEGELPEHRTFKLGGGGWVDFRYSLLNYGVHRESLLSLPCDFEKLEK</sequence>
<feature type="domain" description="F-box" evidence="1">
    <location>
        <begin position="1"/>
        <end position="45"/>
    </location>
</feature>
<dbReference type="SUPFAM" id="SSF81383">
    <property type="entry name" value="F-box domain"/>
    <property type="match status" value="1"/>
</dbReference>
<dbReference type="PANTHER" id="PTHR31672:SF13">
    <property type="entry name" value="F-BOX PROTEIN CPR30-LIKE"/>
    <property type="match status" value="1"/>
</dbReference>
<reference evidence="2" key="1">
    <citation type="submission" date="2014-07" db="EMBL/GenBank/DDBJ databases">
        <title>Identification of a novel salt tolerance gene in wild soybean by whole-genome sequencing.</title>
        <authorList>
            <person name="Lam H.-M."/>
            <person name="Qi X."/>
            <person name="Li M.-W."/>
            <person name="Liu X."/>
            <person name="Xie M."/>
            <person name="Ni M."/>
            <person name="Xu X."/>
        </authorList>
    </citation>
    <scope>NUCLEOTIDE SEQUENCE [LARGE SCALE GENOMIC DNA]</scope>
    <source>
        <tissue evidence="2">Root</tissue>
    </source>
</reference>
<dbReference type="PROSITE" id="PS50181">
    <property type="entry name" value="FBOX"/>
    <property type="match status" value="1"/>
</dbReference>
<reference evidence="3 4" key="2">
    <citation type="submission" date="2018-09" db="EMBL/GenBank/DDBJ databases">
        <title>A high-quality reference genome of wild soybean provides a powerful tool to mine soybean genomes.</title>
        <authorList>
            <person name="Xie M."/>
            <person name="Chung C.Y.L."/>
            <person name="Li M.-W."/>
            <person name="Wong F.-L."/>
            <person name="Chan T.-F."/>
            <person name="Lam H.-M."/>
        </authorList>
    </citation>
    <scope>NUCLEOTIDE SEQUENCE [LARGE SCALE GENOMIC DNA]</scope>
    <source>
        <strain evidence="4">cv. W05</strain>
        <tissue evidence="3">Hypocotyl of etiolated seedlings</tissue>
    </source>
</reference>
<dbReference type="InterPro" id="IPR036047">
    <property type="entry name" value="F-box-like_dom_sf"/>
</dbReference>
<dbReference type="InterPro" id="IPR050796">
    <property type="entry name" value="SCF_F-box_component"/>
</dbReference>